<dbReference type="SUPFAM" id="SSF55874">
    <property type="entry name" value="ATPase domain of HSP90 chaperone/DNA topoisomerase II/histidine kinase"/>
    <property type="match status" value="1"/>
</dbReference>
<evidence type="ECO:0000313" key="15">
    <source>
        <dbReference type="EMBL" id="SOC49966.1"/>
    </source>
</evidence>
<comment type="subcellular location">
    <subcellularLocation>
        <location evidence="2">Cell membrane</location>
    </subcellularLocation>
</comment>
<evidence type="ECO:0000259" key="14">
    <source>
        <dbReference type="PROSITE" id="PS50885"/>
    </source>
</evidence>
<gene>
    <name evidence="15" type="ORF">SAMN05660748_2702</name>
</gene>
<evidence type="ECO:0000256" key="6">
    <source>
        <dbReference type="ARBA" id="ARBA00022692"/>
    </source>
</evidence>
<dbReference type="PANTHER" id="PTHR45436">
    <property type="entry name" value="SENSOR HISTIDINE KINASE YKOH"/>
    <property type="match status" value="1"/>
</dbReference>
<evidence type="ECO:0000256" key="7">
    <source>
        <dbReference type="ARBA" id="ARBA00022777"/>
    </source>
</evidence>
<dbReference type="EMBL" id="OBQI01000003">
    <property type="protein sequence ID" value="SOC49966.1"/>
    <property type="molecule type" value="Genomic_DNA"/>
</dbReference>
<keyword evidence="7 15" id="KW-0418">Kinase</keyword>
<dbReference type="RefSeq" id="WP_101541093.1">
    <property type="nucleotide sequence ID" value="NZ_OBQI01000003.1"/>
</dbReference>
<protein>
    <recommendedName>
        <fullName evidence="3">histidine kinase</fullName>
        <ecNumber evidence="3">2.7.13.3</ecNumber>
    </recommendedName>
</protein>
<dbReference type="SUPFAM" id="SSF47384">
    <property type="entry name" value="Homodimeric domain of signal transducing histidine kinase"/>
    <property type="match status" value="1"/>
</dbReference>
<accession>A0A285VA89</accession>
<reference evidence="16" key="1">
    <citation type="submission" date="2017-08" db="EMBL/GenBank/DDBJ databases">
        <authorList>
            <person name="Varghese N."/>
            <person name="Submissions S."/>
        </authorList>
    </citation>
    <scope>NUCLEOTIDE SEQUENCE [LARGE SCALE GENOMIC DNA]</scope>
    <source>
        <strain evidence="16">DSM 4725</strain>
    </source>
</reference>
<evidence type="ECO:0000256" key="1">
    <source>
        <dbReference type="ARBA" id="ARBA00000085"/>
    </source>
</evidence>
<comment type="catalytic activity">
    <reaction evidence="1">
        <text>ATP + protein L-histidine = ADP + protein N-phospho-L-histidine.</text>
        <dbReference type="EC" id="2.7.13.3"/>
    </reaction>
</comment>
<keyword evidence="6 12" id="KW-0812">Transmembrane</keyword>
<dbReference type="OrthoDB" id="5242752at2"/>
<evidence type="ECO:0000256" key="8">
    <source>
        <dbReference type="ARBA" id="ARBA00022989"/>
    </source>
</evidence>
<feature type="transmembrane region" description="Helical" evidence="12">
    <location>
        <begin position="170"/>
        <end position="193"/>
    </location>
</feature>
<dbReference type="PROSITE" id="PS50885">
    <property type="entry name" value="HAMP"/>
    <property type="match status" value="1"/>
</dbReference>
<dbReference type="Gene3D" id="3.30.565.10">
    <property type="entry name" value="Histidine kinase-like ATPase, C-terminal domain"/>
    <property type="match status" value="1"/>
</dbReference>
<evidence type="ECO:0000256" key="9">
    <source>
        <dbReference type="ARBA" id="ARBA00023012"/>
    </source>
</evidence>
<dbReference type="SMART" id="SM00387">
    <property type="entry name" value="HATPase_c"/>
    <property type="match status" value="1"/>
</dbReference>
<organism evidence="15 16">
    <name type="scientific">Blastococcus aggregatus</name>
    <dbReference type="NCBI Taxonomy" id="38502"/>
    <lineage>
        <taxon>Bacteria</taxon>
        <taxon>Bacillati</taxon>
        <taxon>Actinomycetota</taxon>
        <taxon>Actinomycetes</taxon>
        <taxon>Geodermatophilales</taxon>
        <taxon>Geodermatophilaceae</taxon>
        <taxon>Blastococcus</taxon>
    </lineage>
</organism>
<dbReference type="InterPro" id="IPR036890">
    <property type="entry name" value="HATPase_C_sf"/>
</dbReference>
<proteinExistence type="predicted"/>
<sequence length="481" mass="50097">MGEAVPKPGWRAALGRFGGVRVRAALAATIVVALILAVAAVAFVVLQRRQLESTLSDVAAQEAAAVASDVATNGAAAAAPTPAGGSERALFQVVSADGVVVASSPAISGEPPVVGARPAPGETVALRADSLPIEEDEPFAVVVLGVTGPDGDAVVISAQSLESAERATDVLVGLLALGYPVLLVLVAGTSYWLTGRALAPVEAMRRRVAGITATDPSARVPVPPSRDEVAQLATTMNAMLERLATAAEAQRRFVADASHELRSPLATIRAAHEIAAVHPDASDWSTVNTDVLLEVARLERLVDDLLFLARSDERGLHPQSEDVDLDDLVSAEAGRLRRTTGLRVTVHAAPVRVVGDRHQLSRALRNLVDNAARHATSSVELRTDGRTGRALIDVVDDGPGVPAAERERIFERFVRLDASRQRPAGGAGLGLAISREVARAHGGELSALEHAGGAHLQLRLPLPAEPSFPTGRPGIDEDDVG</sequence>
<dbReference type="Gene3D" id="1.10.287.130">
    <property type="match status" value="1"/>
</dbReference>
<dbReference type="InterPro" id="IPR003660">
    <property type="entry name" value="HAMP_dom"/>
</dbReference>
<keyword evidence="9" id="KW-0902">Two-component regulatory system</keyword>
<dbReference type="InterPro" id="IPR003661">
    <property type="entry name" value="HisK_dim/P_dom"/>
</dbReference>
<feature type="region of interest" description="Disordered" evidence="11">
    <location>
        <begin position="462"/>
        <end position="481"/>
    </location>
</feature>
<dbReference type="InterPro" id="IPR003594">
    <property type="entry name" value="HATPase_dom"/>
</dbReference>
<dbReference type="Pfam" id="PF00672">
    <property type="entry name" value="HAMP"/>
    <property type="match status" value="1"/>
</dbReference>
<evidence type="ECO:0000256" key="12">
    <source>
        <dbReference type="SAM" id="Phobius"/>
    </source>
</evidence>
<feature type="domain" description="HAMP" evidence="14">
    <location>
        <begin position="195"/>
        <end position="248"/>
    </location>
</feature>
<feature type="domain" description="Histidine kinase" evidence="13">
    <location>
        <begin position="256"/>
        <end position="464"/>
    </location>
</feature>
<dbReference type="Pfam" id="PF00512">
    <property type="entry name" value="HisKA"/>
    <property type="match status" value="1"/>
</dbReference>
<keyword evidence="16" id="KW-1185">Reference proteome</keyword>
<dbReference type="PROSITE" id="PS50109">
    <property type="entry name" value="HIS_KIN"/>
    <property type="match status" value="1"/>
</dbReference>
<evidence type="ECO:0000256" key="11">
    <source>
        <dbReference type="SAM" id="MobiDB-lite"/>
    </source>
</evidence>
<dbReference type="SMART" id="SM00388">
    <property type="entry name" value="HisKA"/>
    <property type="match status" value="1"/>
</dbReference>
<dbReference type="PANTHER" id="PTHR45436:SF5">
    <property type="entry name" value="SENSOR HISTIDINE KINASE TRCS"/>
    <property type="match status" value="1"/>
</dbReference>
<dbReference type="InterPro" id="IPR050428">
    <property type="entry name" value="TCS_sensor_his_kinase"/>
</dbReference>
<keyword evidence="4" id="KW-0597">Phosphoprotein</keyword>
<dbReference type="InterPro" id="IPR005467">
    <property type="entry name" value="His_kinase_dom"/>
</dbReference>
<dbReference type="GO" id="GO:0005886">
    <property type="term" value="C:plasma membrane"/>
    <property type="evidence" value="ECO:0007669"/>
    <property type="project" value="UniProtKB-SubCell"/>
</dbReference>
<dbReference type="SMART" id="SM00304">
    <property type="entry name" value="HAMP"/>
    <property type="match status" value="1"/>
</dbReference>
<dbReference type="SUPFAM" id="SSF158472">
    <property type="entry name" value="HAMP domain-like"/>
    <property type="match status" value="1"/>
</dbReference>
<dbReference type="Gene3D" id="6.10.340.10">
    <property type="match status" value="1"/>
</dbReference>
<keyword evidence="5" id="KW-0808">Transferase</keyword>
<evidence type="ECO:0000313" key="16">
    <source>
        <dbReference type="Proteomes" id="UP000219435"/>
    </source>
</evidence>
<dbReference type="CDD" id="cd06225">
    <property type="entry name" value="HAMP"/>
    <property type="match status" value="1"/>
</dbReference>
<dbReference type="PRINTS" id="PR00344">
    <property type="entry name" value="BCTRLSENSOR"/>
</dbReference>
<feature type="transmembrane region" description="Helical" evidence="12">
    <location>
        <begin position="24"/>
        <end position="46"/>
    </location>
</feature>
<dbReference type="GO" id="GO:0000155">
    <property type="term" value="F:phosphorelay sensor kinase activity"/>
    <property type="evidence" value="ECO:0007669"/>
    <property type="project" value="InterPro"/>
</dbReference>
<keyword evidence="10 12" id="KW-0472">Membrane</keyword>
<dbReference type="InterPro" id="IPR036097">
    <property type="entry name" value="HisK_dim/P_sf"/>
</dbReference>
<evidence type="ECO:0000256" key="5">
    <source>
        <dbReference type="ARBA" id="ARBA00022679"/>
    </source>
</evidence>
<name>A0A285VA89_9ACTN</name>
<keyword evidence="8 12" id="KW-1133">Transmembrane helix</keyword>
<evidence type="ECO:0000256" key="10">
    <source>
        <dbReference type="ARBA" id="ARBA00023136"/>
    </source>
</evidence>
<evidence type="ECO:0000256" key="2">
    <source>
        <dbReference type="ARBA" id="ARBA00004236"/>
    </source>
</evidence>
<evidence type="ECO:0000256" key="3">
    <source>
        <dbReference type="ARBA" id="ARBA00012438"/>
    </source>
</evidence>
<dbReference type="InterPro" id="IPR004358">
    <property type="entry name" value="Sig_transdc_His_kin-like_C"/>
</dbReference>
<dbReference type="AlphaFoldDB" id="A0A285VA89"/>
<evidence type="ECO:0000259" key="13">
    <source>
        <dbReference type="PROSITE" id="PS50109"/>
    </source>
</evidence>
<dbReference type="EC" id="2.7.13.3" evidence="3"/>
<dbReference type="CDD" id="cd00082">
    <property type="entry name" value="HisKA"/>
    <property type="match status" value="1"/>
</dbReference>
<dbReference type="Proteomes" id="UP000219435">
    <property type="component" value="Unassembled WGS sequence"/>
</dbReference>
<evidence type="ECO:0000256" key="4">
    <source>
        <dbReference type="ARBA" id="ARBA00022553"/>
    </source>
</evidence>
<dbReference type="Pfam" id="PF02518">
    <property type="entry name" value="HATPase_c"/>
    <property type="match status" value="1"/>
</dbReference>